<dbReference type="InterPro" id="IPR028952">
    <property type="entry name" value="Imm63"/>
</dbReference>
<name>A0ABQ2MGS3_9ACTN</name>
<protein>
    <recommendedName>
        <fullName evidence="1">Immunity protein 63 domain-containing protein</fullName>
    </recommendedName>
</protein>
<sequence>MTITEAEITAGARAIASALRVDPDTVIPFHPPLDGWPYAELHDGKVHYLVRERADVDLIAVYTDLDDFLYQLAEEATSGLARDWELAHRTGSVEDPDFDPRIAWVAKQLQLLNTVNPAWAERFRATVETRFSGLGLHDVDRHPVDS</sequence>
<evidence type="ECO:0000313" key="3">
    <source>
        <dbReference type="Proteomes" id="UP000656881"/>
    </source>
</evidence>
<proteinExistence type="predicted"/>
<dbReference type="Pfam" id="PF15599">
    <property type="entry name" value="Imm63"/>
    <property type="match status" value="1"/>
</dbReference>
<evidence type="ECO:0000259" key="1">
    <source>
        <dbReference type="Pfam" id="PF15599"/>
    </source>
</evidence>
<gene>
    <name evidence="2" type="ORF">GCM10012286_56750</name>
</gene>
<dbReference type="Proteomes" id="UP000656881">
    <property type="component" value="Unassembled WGS sequence"/>
</dbReference>
<accession>A0ABQ2MGS3</accession>
<evidence type="ECO:0000313" key="2">
    <source>
        <dbReference type="EMBL" id="GGO52225.1"/>
    </source>
</evidence>
<reference evidence="3" key="1">
    <citation type="journal article" date="2019" name="Int. J. Syst. Evol. Microbiol.">
        <title>The Global Catalogue of Microorganisms (GCM) 10K type strain sequencing project: providing services to taxonomists for standard genome sequencing and annotation.</title>
        <authorList>
            <consortium name="The Broad Institute Genomics Platform"/>
            <consortium name="The Broad Institute Genome Sequencing Center for Infectious Disease"/>
            <person name="Wu L."/>
            <person name="Ma J."/>
        </authorList>
    </citation>
    <scope>NUCLEOTIDE SEQUENCE [LARGE SCALE GENOMIC DNA]</scope>
    <source>
        <strain evidence="3">CGMCC 4.7349</strain>
    </source>
</reference>
<dbReference type="EMBL" id="BMNG01000013">
    <property type="protein sequence ID" value="GGO52225.1"/>
    <property type="molecule type" value="Genomic_DNA"/>
</dbReference>
<keyword evidence="3" id="KW-1185">Reference proteome</keyword>
<feature type="domain" description="Immunity protein 63" evidence="1">
    <location>
        <begin position="43"/>
        <end position="126"/>
    </location>
</feature>
<comment type="caution">
    <text evidence="2">The sequence shown here is derived from an EMBL/GenBank/DDBJ whole genome shotgun (WGS) entry which is preliminary data.</text>
</comment>
<organism evidence="2 3">
    <name type="scientific">Streptomyces lasiicapitis</name>
    <dbReference type="NCBI Taxonomy" id="1923961"/>
    <lineage>
        <taxon>Bacteria</taxon>
        <taxon>Bacillati</taxon>
        <taxon>Actinomycetota</taxon>
        <taxon>Actinomycetes</taxon>
        <taxon>Kitasatosporales</taxon>
        <taxon>Streptomycetaceae</taxon>
        <taxon>Streptomyces</taxon>
    </lineage>
</organism>
<dbReference type="RefSeq" id="WP_189176123.1">
    <property type="nucleotide sequence ID" value="NZ_BMNG01000013.1"/>
</dbReference>